<dbReference type="GeneID" id="22576835"/>
<sequence>MLHRSFFRFAALADKKAFMELVKALRYRTEAPISDCSAALTEAAGDMDAAMQLLRKRGVARAMKKGDRVTEHGFVVSCVGSTPASGAAIITMCSETDFAARNEHFQRTCVQARDQLRKLMDATNGAVLANPEEAAKQLSDIMGEELRAAIAVLGENMRVRSIAPLVPAPHMSERLLVGSYTHGVLNVDGVGRIVGLVAVSQVRENEVISKDVLTSIGRHFVATSGAEGNYAHQNFFGSETETVGKWLKHHGLTFSSSLVQEFGKEPVVHTAPEPHQ</sequence>
<keyword evidence="2 5" id="KW-0251">Elongation factor</keyword>
<dbReference type="HAMAP" id="MF_00050">
    <property type="entry name" value="EF_Ts"/>
    <property type="match status" value="1"/>
</dbReference>
<dbReference type="VEuPathDB" id="TriTrypDB:LPMP_290710"/>
<dbReference type="CDD" id="cd14275">
    <property type="entry name" value="UBA_EF-Ts"/>
    <property type="match status" value="1"/>
</dbReference>
<evidence type="ECO:0000256" key="3">
    <source>
        <dbReference type="ARBA" id="ARBA00022917"/>
    </source>
</evidence>
<name>A0A088SE37_LEIPA</name>
<keyword evidence="8" id="KW-1185">Reference proteome</keyword>
<dbReference type="InterPro" id="IPR001816">
    <property type="entry name" value="Transl_elong_EFTs/EF1B"/>
</dbReference>
<dbReference type="EMBL" id="CP009398">
    <property type="protein sequence ID" value="AIO00022.1"/>
    <property type="molecule type" value="Genomic_DNA"/>
</dbReference>
<feature type="domain" description="Translation elongation factor EFTs/EF1B dimerisation" evidence="6">
    <location>
        <begin position="87"/>
        <end position="213"/>
    </location>
</feature>
<accession>A0A088SE37</accession>
<dbReference type="InterPro" id="IPR009060">
    <property type="entry name" value="UBA-like_sf"/>
</dbReference>
<keyword evidence="3 5" id="KW-0648">Protein biosynthesis</keyword>
<organism evidence="7 8">
    <name type="scientific">Leishmania panamensis</name>
    <dbReference type="NCBI Taxonomy" id="5679"/>
    <lineage>
        <taxon>Eukaryota</taxon>
        <taxon>Discoba</taxon>
        <taxon>Euglenozoa</taxon>
        <taxon>Kinetoplastea</taxon>
        <taxon>Metakinetoplastina</taxon>
        <taxon>Trypanosomatida</taxon>
        <taxon>Trypanosomatidae</taxon>
        <taxon>Leishmaniinae</taxon>
        <taxon>Leishmania</taxon>
        <taxon>Leishmania guyanensis species complex</taxon>
    </lineage>
</organism>
<dbReference type="FunFam" id="3.30.479.20:FF:000033">
    <property type="entry name" value="Elongation factor Ts, mitochondrial"/>
    <property type="match status" value="1"/>
</dbReference>
<evidence type="ECO:0000313" key="7">
    <source>
        <dbReference type="EMBL" id="AIO00022.1"/>
    </source>
</evidence>
<gene>
    <name evidence="7" type="ORF">LPMP_290710</name>
</gene>
<evidence type="ECO:0000256" key="4">
    <source>
        <dbReference type="ARBA" id="ARBA00023128"/>
    </source>
</evidence>
<dbReference type="KEGG" id="lpan:LPMP_290710"/>
<dbReference type="InterPro" id="IPR036402">
    <property type="entry name" value="EF-Ts_dimer_sf"/>
</dbReference>
<evidence type="ECO:0000256" key="2">
    <source>
        <dbReference type="ARBA" id="ARBA00022768"/>
    </source>
</evidence>
<dbReference type="AlphaFoldDB" id="A0A088SE37"/>
<dbReference type="RefSeq" id="XP_010700679.1">
    <property type="nucleotide sequence ID" value="XM_010702377.1"/>
</dbReference>
<comment type="function">
    <text evidence="5">Associates with the EF-Tu.GDP complex and induces the exchange of GDP to GTP. It remains bound to the aminoacyl-tRNA.EF-Tu.GTP complex up to the GTP hydrolysis stage on the ribosome.</text>
</comment>
<dbReference type="FunFam" id="1.10.8.10:FF:000001">
    <property type="entry name" value="Elongation factor Ts"/>
    <property type="match status" value="1"/>
</dbReference>
<dbReference type="PANTHER" id="PTHR11741:SF0">
    <property type="entry name" value="ELONGATION FACTOR TS, MITOCHONDRIAL"/>
    <property type="match status" value="1"/>
</dbReference>
<dbReference type="Pfam" id="PF00889">
    <property type="entry name" value="EF_TS"/>
    <property type="match status" value="1"/>
</dbReference>
<protein>
    <recommendedName>
        <fullName evidence="5">Elongation factor Ts, mitochondrial</fullName>
        <shortName evidence="5">EF-Ts</shortName>
        <shortName evidence="5">EF-TsMt</shortName>
    </recommendedName>
</protein>
<dbReference type="PANTHER" id="PTHR11741">
    <property type="entry name" value="ELONGATION FACTOR TS"/>
    <property type="match status" value="1"/>
</dbReference>
<dbReference type="Gene3D" id="1.10.8.10">
    <property type="entry name" value="DNA helicase RuvA subunit, C-terminal domain"/>
    <property type="match status" value="1"/>
</dbReference>
<dbReference type="SUPFAM" id="SSF46934">
    <property type="entry name" value="UBA-like"/>
    <property type="match status" value="1"/>
</dbReference>
<dbReference type="OrthoDB" id="277235at2759"/>
<evidence type="ECO:0000259" key="6">
    <source>
        <dbReference type="Pfam" id="PF00889"/>
    </source>
</evidence>
<dbReference type="SUPFAM" id="SSF54713">
    <property type="entry name" value="Elongation factor Ts (EF-Ts), dimerisation domain"/>
    <property type="match status" value="1"/>
</dbReference>
<comment type="similarity">
    <text evidence="1 5">Belongs to the EF-Ts family.</text>
</comment>
<dbReference type="GO" id="GO:0005739">
    <property type="term" value="C:mitochondrion"/>
    <property type="evidence" value="ECO:0007669"/>
    <property type="project" value="UniProtKB-SubCell"/>
</dbReference>
<dbReference type="GO" id="GO:0003746">
    <property type="term" value="F:translation elongation factor activity"/>
    <property type="evidence" value="ECO:0007669"/>
    <property type="project" value="UniProtKB-UniRule"/>
</dbReference>
<dbReference type="VEuPathDB" id="TriTrypDB:LPAL13_290011200"/>
<dbReference type="Proteomes" id="UP000063063">
    <property type="component" value="Chromosome 29"/>
</dbReference>
<dbReference type="GO" id="GO:0070125">
    <property type="term" value="P:mitochondrial translational elongation"/>
    <property type="evidence" value="ECO:0007669"/>
    <property type="project" value="TreeGrafter"/>
</dbReference>
<evidence type="ECO:0000256" key="1">
    <source>
        <dbReference type="ARBA" id="ARBA00005532"/>
    </source>
</evidence>
<evidence type="ECO:0000313" key="8">
    <source>
        <dbReference type="Proteomes" id="UP000063063"/>
    </source>
</evidence>
<keyword evidence="4 5" id="KW-0496">Mitochondrion</keyword>
<reference evidence="7 8" key="1">
    <citation type="journal article" date="2015" name="Sci. Rep.">
        <title>The genome of Leishmania panamensis: insights into genomics of the L. (Viannia) subgenus.</title>
        <authorList>
            <person name="Llanes A."/>
            <person name="Restrepo C.M."/>
            <person name="Vecchio G.D."/>
            <person name="Anguizola F.J."/>
            <person name="Lleonart R."/>
        </authorList>
    </citation>
    <scope>NUCLEOTIDE SEQUENCE [LARGE SCALE GENOMIC DNA]</scope>
    <source>
        <strain evidence="7 8">MHOM/PA/94/PSC-1</strain>
    </source>
</reference>
<comment type="subcellular location">
    <subcellularLocation>
        <location evidence="5">Mitochondrion</location>
    </subcellularLocation>
</comment>
<proteinExistence type="inferred from homology"/>
<dbReference type="InterPro" id="IPR014039">
    <property type="entry name" value="Transl_elong_EFTs/EF1B_dimer"/>
</dbReference>
<evidence type="ECO:0000256" key="5">
    <source>
        <dbReference type="HAMAP-Rule" id="MF_03135"/>
    </source>
</evidence>
<dbReference type="eggNOG" id="KOG1071">
    <property type="taxonomic scope" value="Eukaryota"/>
</dbReference>
<dbReference type="Gene3D" id="3.30.479.20">
    <property type="entry name" value="Elongation factor Ts, dimerisation domain"/>
    <property type="match status" value="1"/>
</dbReference>